<organism evidence="2 3">
    <name type="scientific">Moniliophthora roreri (strain MCA 2997)</name>
    <name type="common">Cocoa frosty pod rot fungus</name>
    <name type="synonym">Crinipellis roreri</name>
    <dbReference type="NCBI Taxonomy" id="1381753"/>
    <lineage>
        <taxon>Eukaryota</taxon>
        <taxon>Fungi</taxon>
        <taxon>Dikarya</taxon>
        <taxon>Basidiomycota</taxon>
        <taxon>Agaricomycotina</taxon>
        <taxon>Agaricomycetes</taxon>
        <taxon>Agaricomycetidae</taxon>
        <taxon>Agaricales</taxon>
        <taxon>Marasmiineae</taxon>
        <taxon>Marasmiaceae</taxon>
        <taxon>Moniliophthora</taxon>
    </lineage>
</organism>
<feature type="compositionally biased region" description="Basic residues" evidence="1">
    <location>
        <begin position="622"/>
        <end position="631"/>
    </location>
</feature>
<dbReference type="EMBL" id="AWSO01001056">
    <property type="protein sequence ID" value="ESK85533.1"/>
    <property type="molecule type" value="Genomic_DNA"/>
</dbReference>
<comment type="caution">
    <text evidence="2">The sequence shown here is derived from an EMBL/GenBank/DDBJ whole genome shotgun (WGS) entry which is preliminary data.</text>
</comment>
<evidence type="ECO:0000313" key="3">
    <source>
        <dbReference type="Proteomes" id="UP000017559"/>
    </source>
</evidence>
<reference evidence="2 3" key="1">
    <citation type="journal article" date="2014" name="BMC Genomics">
        <title>Genome and secretome analysis of the hemibiotrophic fungal pathogen, Moniliophthora roreri, which causes frosty pod rot disease of cacao: mechanisms of the biotrophic and necrotrophic phases.</title>
        <authorList>
            <person name="Meinhardt L.W."/>
            <person name="Costa G.G.L."/>
            <person name="Thomazella D.P.T."/>
            <person name="Teixeira P.J.P.L."/>
            <person name="Carazzolle M.F."/>
            <person name="Schuster S.C."/>
            <person name="Carlson J.E."/>
            <person name="Guiltinan M.J."/>
            <person name="Mieczkowski P."/>
            <person name="Farmer A."/>
            <person name="Ramaraj T."/>
            <person name="Crozier J."/>
            <person name="Davis R.E."/>
            <person name="Shao J."/>
            <person name="Melnick R.L."/>
            <person name="Pereira G.A.G."/>
            <person name="Bailey B.A."/>
        </authorList>
    </citation>
    <scope>NUCLEOTIDE SEQUENCE [LARGE SCALE GENOMIC DNA]</scope>
    <source>
        <strain evidence="2 3">MCA 2997</strain>
    </source>
</reference>
<dbReference type="HOGENOM" id="CLU_023750_1_0_1"/>
<dbReference type="KEGG" id="mrr:Moror_10069"/>
<evidence type="ECO:0000313" key="2">
    <source>
        <dbReference type="EMBL" id="ESK85533.1"/>
    </source>
</evidence>
<gene>
    <name evidence="2" type="ORF">Moror_10069</name>
</gene>
<evidence type="ECO:0000256" key="1">
    <source>
        <dbReference type="SAM" id="MobiDB-lite"/>
    </source>
</evidence>
<sequence>MFNDAQDVAISGNAVNVVHRDQYNGATINAQVIRIENTGKVKVEREKVRDNDSEYDQYREIIRGDIHKLEQLSSKGREDWEWKGGKIVWTHSYRVTAHRAQVYDDDRVFTAISYHGRGAEKIWKKEFRKWSQPNDPAVLLQLFAINRSKVPALLFHDEWLPLGHLHSKVAGTFWERYYLRVYADAWWRSIAPNSTRDLLSNLWLNSRTGRVSSGPDGPYVERRRTRVLYDCEDMPSAMEMAKGNTCVRFFSKTGAGNLDLDVLQYAYYRHFTMSIENLLGIESCCLDGKYHSIWRKNAFRGPWHCHFCDHIACDEVQDRLGKLRLDSVYSSAQLEKIAFLKQGLTHSWEASVDTLNDRTLIDSGLTRFQFNVGFQGTSRIYFDTSVLGRAWLSQAHRPDLSISGSGICLVMPHLEFRLRIESRPEQFGVSALETLPIVYLFLRPPPPCLANIDSWLSKVSFWSFDKSGTSEIPETECKRLGLPNIIFEEVRVVLDTWPKYVYDAIHAWQVVRGFDPATVVFASSLRLPIFDPAMTRFEEIVEQEPLTCSSVPEPDVDSIHCDFDNHPSASSQASPLPTPLVTCISQRQAPRKRKRVQVVTIHDTDSESESESAHHSHQLSTLKRKRVKTVA</sequence>
<dbReference type="AlphaFoldDB" id="V2WFA5"/>
<protein>
    <submittedName>
        <fullName evidence="2">Uncharacterized protein</fullName>
    </submittedName>
</protein>
<proteinExistence type="predicted"/>
<accession>V2WFA5</accession>
<name>V2WFA5_MONRO</name>
<keyword evidence="3" id="KW-1185">Reference proteome</keyword>
<feature type="region of interest" description="Disordered" evidence="1">
    <location>
        <begin position="594"/>
        <end position="631"/>
    </location>
</feature>
<dbReference type="Proteomes" id="UP000017559">
    <property type="component" value="Unassembled WGS sequence"/>
</dbReference>